<evidence type="ECO:0000256" key="1">
    <source>
        <dbReference type="SAM" id="MobiDB-lite"/>
    </source>
</evidence>
<dbReference type="Proteomes" id="UP000799770">
    <property type="component" value="Unassembled WGS sequence"/>
</dbReference>
<gene>
    <name evidence="2" type="ORF">BDV96DRAFT_655705</name>
</gene>
<protein>
    <submittedName>
        <fullName evidence="2">Uncharacterized protein</fullName>
    </submittedName>
</protein>
<evidence type="ECO:0000313" key="2">
    <source>
        <dbReference type="EMBL" id="KAF2105354.1"/>
    </source>
</evidence>
<name>A0A6A5YF74_9PLEO</name>
<feature type="region of interest" description="Disordered" evidence="1">
    <location>
        <begin position="1"/>
        <end position="25"/>
    </location>
</feature>
<sequence>MTNDNSDKWSDTDEHSIQQTPASRYRYGIRRSTTARTEALLPPTSNIPPPAYVERKTRALTYLLEAMNQEVDAATKELKRLIEHGVPWGAMTQAGIRRLQRARELRAGDDRHDIATVD</sequence>
<dbReference type="AlphaFoldDB" id="A0A6A5YF74"/>
<reference evidence="2" key="1">
    <citation type="journal article" date="2020" name="Stud. Mycol.">
        <title>101 Dothideomycetes genomes: a test case for predicting lifestyles and emergence of pathogens.</title>
        <authorList>
            <person name="Haridas S."/>
            <person name="Albert R."/>
            <person name="Binder M."/>
            <person name="Bloem J."/>
            <person name="Labutti K."/>
            <person name="Salamov A."/>
            <person name="Andreopoulos B."/>
            <person name="Baker S."/>
            <person name="Barry K."/>
            <person name="Bills G."/>
            <person name="Bluhm B."/>
            <person name="Cannon C."/>
            <person name="Castanera R."/>
            <person name="Culley D."/>
            <person name="Daum C."/>
            <person name="Ezra D."/>
            <person name="Gonzalez J."/>
            <person name="Henrissat B."/>
            <person name="Kuo A."/>
            <person name="Liang C."/>
            <person name="Lipzen A."/>
            <person name="Lutzoni F."/>
            <person name="Magnuson J."/>
            <person name="Mondo S."/>
            <person name="Nolan M."/>
            <person name="Ohm R."/>
            <person name="Pangilinan J."/>
            <person name="Park H.-J."/>
            <person name="Ramirez L."/>
            <person name="Alfaro M."/>
            <person name="Sun H."/>
            <person name="Tritt A."/>
            <person name="Yoshinaga Y."/>
            <person name="Zwiers L.-H."/>
            <person name="Turgeon B."/>
            <person name="Goodwin S."/>
            <person name="Spatafora J."/>
            <person name="Crous P."/>
            <person name="Grigoriev I."/>
        </authorList>
    </citation>
    <scope>NUCLEOTIDE SEQUENCE</scope>
    <source>
        <strain evidence="2">CBS 627.86</strain>
    </source>
</reference>
<feature type="compositionally biased region" description="Basic and acidic residues" evidence="1">
    <location>
        <begin position="1"/>
        <end position="16"/>
    </location>
</feature>
<organism evidence="2 3">
    <name type="scientific">Lophiotrema nucula</name>
    <dbReference type="NCBI Taxonomy" id="690887"/>
    <lineage>
        <taxon>Eukaryota</taxon>
        <taxon>Fungi</taxon>
        <taxon>Dikarya</taxon>
        <taxon>Ascomycota</taxon>
        <taxon>Pezizomycotina</taxon>
        <taxon>Dothideomycetes</taxon>
        <taxon>Pleosporomycetidae</taxon>
        <taxon>Pleosporales</taxon>
        <taxon>Lophiotremataceae</taxon>
        <taxon>Lophiotrema</taxon>
    </lineage>
</organism>
<proteinExistence type="predicted"/>
<evidence type="ECO:0000313" key="3">
    <source>
        <dbReference type="Proteomes" id="UP000799770"/>
    </source>
</evidence>
<keyword evidence="3" id="KW-1185">Reference proteome</keyword>
<accession>A0A6A5YF74</accession>
<dbReference type="EMBL" id="ML977383">
    <property type="protein sequence ID" value="KAF2105354.1"/>
    <property type="molecule type" value="Genomic_DNA"/>
</dbReference>